<dbReference type="AlphaFoldDB" id="A0A9E7GBY1"/>
<sequence>MLIPFPSQYNVASARGECLTNHNVFAGRRCLGLRARREIGRVAVGRSLKGEKVAQSYVSHLMTSSFETSCICNISADKDLFPYAVVTDVFEAPAKMNLDCCVKHQDGED</sequence>
<organism evidence="1 2">
    <name type="scientific">Musa troglodytarum</name>
    <name type="common">fe'i banana</name>
    <dbReference type="NCBI Taxonomy" id="320322"/>
    <lineage>
        <taxon>Eukaryota</taxon>
        <taxon>Viridiplantae</taxon>
        <taxon>Streptophyta</taxon>
        <taxon>Embryophyta</taxon>
        <taxon>Tracheophyta</taxon>
        <taxon>Spermatophyta</taxon>
        <taxon>Magnoliopsida</taxon>
        <taxon>Liliopsida</taxon>
        <taxon>Zingiberales</taxon>
        <taxon>Musaceae</taxon>
        <taxon>Musa</taxon>
    </lineage>
</organism>
<reference evidence="1" key="1">
    <citation type="submission" date="2022-05" db="EMBL/GenBank/DDBJ databases">
        <title>The Musa troglodytarum L. genome provides insights into the mechanism of non-climacteric behaviour and enrichment of carotenoids.</title>
        <authorList>
            <person name="Wang J."/>
        </authorList>
    </citation>
    <scope>NUCLEOTIDE SEQUENCE</scope>
    <source>
        <tissue evidence="1">Leaf</tissue>
    </source>
</reference>
<gene>
    <name evidence="1" type="ORF">MUK42_27128</name>
</gene>
<dbReference type="EMBL" id="CP097508">
    <property type="protein sequence ID" value="URE12206.1"/>
    <property type="molecule type" value="Genomic_DNA"/>
</dbReference>
<proteinExistence type="predicted"/>
<evidence type="ECO:0000313" key="2">
    <source>
        <dbReference type="Proteomes" id="UP001055439"/>
    </source>
</evidence>
<dbReference type="Proteomes" id="UP001055439">
    <property type="component" value="Chromosome 6"/>
</dbReference>
<keyword evidence="2" id="KW-1185">Reference proteome</keyword>
<accession>A0A9E7GBY1</accession>
<protein>
    <submittedName>
        <fullName evidence="1">Uncharacterized protein</fullName>
    </submittedName>
</protein>
<name>A0A9E7GBY1_9LILI</name>
<evidence type="ECO:0000313" key="1">
    <source>
        <dbReference type="EMBL" id="URE12206.1"/>
    </source>
</evidence>